<feature type="compositionally biased region" description="Acidic residues" evidence="1">
    <location>
        <begin position="154"/>
        <end position="163"/>
    </location>
</feature>
<dbReference type="SUPFAM" id="SSF53300">
    <property type="entry name" value="vWA-like"/>
    <property type="match status" value="1"/>
</dbReference>
<evidence type="ECO:0008006" key="6">
    <source>
        <dbReference type="Google" id="ProtNLM"/>
    </source>
</evidence>
<evidence type="ECO:0000256" key="1">
    <source>
        <dbReference type="SAM" id="MobiDB-lite"/>
    </source>
</evidence>
<organism evidence="4 5">
    <name type="scientific">Candidatus Thiopontia autotrophica</name>
    <dbReference type="NCBI Taxonomy" id="2841688"/>
    <lineage>
        <taxon>Bacteria</taxon>
        <taxon>Pseudomonadati</taxon>
        <taxon>Pseudomonadota</taxon>
        <taxon>Gammaproteobacteria</taxon>
        <taxon>Candidatus Thiopontia</taxon>
    </lineage>
</organism>
<proteinExistence type="predicted"/>
<dbReference type="AlphaFoldDB" id="A0A8J6TPT2"/>
<evidence type="ECO:0000259" key="2">
    <source>
        <dbReference type="Pfam" id="PF09967"/>
    </source>
</evidence>
<dbReference type="EMBL" id="JACNFK010000015">
    <property type="protein sequence ID" value="MBC8519031.1"/>
    <property type="molecule type" value="Genomic_DNA"/>
</dbReference>
<dbReference type="PANTHER" id="PTHR38730:SF1">
    <property type="entry name" value="SLL7028 PROTEIN"/>
    <property type="match status" value="1"/>
</dbReference>
<name>A0A8J6TPT2_9GAMM</name>
<evidence type="ECO:0000313" key="5">
    <source>
        <dbReference type="Proteomes" id="UP000654401"/>
    </source>
</evidence>
<reference evidence="4 5" key="1">
    <citation type="submission" date="2020-08" db="EMBL/GenBank/DDBJ databases">
        <title>Bridging the membrane lipid divide: bacteria of the FCB group superphylum have the potential to synthesize archaeal ether lipids.</title>
        <authorList>
            <person name="Villanueva L."/>
            <person name="Von Meijenfeldt F.A.B."/>
            <person name="Westbye A.B."/>
            <person name="Yadav S."/>
            <person name="Hopmans E.C."/>
            <person name="Dutilh B.E."/>
            <person name="Sinninghe Damste J.S."/>
        </authorList>
    </citation>
    <scope>NUCLEOTIDE SEQUENCE [LARGE SCALE GENOMIC DNA]</scope>
    <source>
        <strain evidence="4">NIOZ-UU100</strain>
    </source>
</reference>
<evidence type="ECO:0000259" key="3">
    <source>
        <dbReference type="Pfam" id="PF13203"/>
    </source>
</evidence>
<feature type="region of interest" description="Disordered" evidence="1">
    <location>
        <begin position="146"/>
        <end position="207"/>
    </location>
</feature>
<feature type="domain" description="Putative metallopeptidase" evidence="3">
    <location>
        <begin position="7"/>
        <end position="260"/>
    </location>
</feature>
<comment type="caution">
    <text evidence="4">The sequence shown here is derived from an EMBL/GenBank/DDBJ whole genome shotgun (WGS) entry which is preliminary data.</text>
</comment>
<evidence type="ECO:0000313" key="4">
    <source>
        <dbReference type="EMBL" id="MBC8519031.1"/>
    </source>
</evidence>
<dbReference type="InterPro" id="IPR036465">
    <property type="entry name" value="vWFA_dom_sf"/>
</dbReference>
<dbReference type="InterPro" id="IPR025154">
    <property type="entry name" value="Put_metallopeptidase_dom"/>
</dbReference>
<accession>A0A8J6TPT2</accession>
<feature type="domain" description="VWA-like" evidence="2">
    <location>
        <begin position="276"/>
        <end position="400"/>
    </location>
</feature>
<dbReference type="InterPro" id="IPR018698">
    <property type="entry name" value="VWA-like_dom"/>
</dbReference>
<gene>
    <name evidence="4" type="ORF">H8D24_01300</name>
</gene>
<dbReference type="Proteomes" id="UP000654401">
    <property type="component" value="Unassembled WGS sequence"/>
</dbReference>
<sequence>MSEVVDTKLSAARTRLILERPFLGALVLRLPLVEASPGWCKTTATDARSIYYNAEYISALTSKQVQFMLAHDALHCALSHFSRRQHRNRHRWDVACDFAINAMLIGEDMVPPDDVLYLKSFDGMTAEEIYPMLDEDDDRETLDQHLYDNHDDTSDSSDSELDASDAHGSGTPNSGWGYSGASGRPPPLGEMERNSLETQWQQHLAGAAQQAMQAGKLDGAMARMVDHFLQPRLPWRMMLAHYMTARARDDYSYLRPSSRRGSGAIFPSLRSGQLDVVVAIDTSGSVSIDEIGEFVSEINGLKGQIRAGVTLLMSDQEIVGEPVRFEPWEPMEVQSELIKGGRGTSFNPVFRWLEQQDSQPDILLYFTDAEGKFPADPPQLPVIWLIKGRGCVPWGERIQLN</sequence>
<protein>
    <recommendedName>
        <fullName evidence="6">Metal-dependent peptidase</fullName>
    </recommendedName>
</protein>
<dbReference type="Pfam" id="PF13203">
    <property type="entry name" value="DUF2201_N"/>
    <property type="match status" value="1"/>
</dbReference>
<dbReference type="Pfam" id="PF09967">
    <property type="entry name" value="DUF2201"/>
    <property type="match status" value="1"/>
</dbReference>
<dbReference type="PANTHER" id="PTHR38730">
    <property type="entry name" value="SLL7028 PROTEIN"/>
    <property type="match status" value="1"/>
</dbReference>